<dbReference type="RefSeq" id="WP_183211459.1">
    <property type="nucleotide sequence ID" value="NZ_JACHOR010000001.1"/>
</dbReference>
<dbReference type="AlphaFoldDB" id="A0A7W9CF31"/>
<feature type="transmembrane region" description="Helical" evidence="1">
    <location>
        <begin position="82"/>
        <end position="101"/>
    </location>
</feature>
<reference evidence="2 3" key="1">
    <citation type="submission" date="2020-08" db="EMBL/GenBank/DDBJ databases">
        <title>Genomic Encyclopedia of Type Strains, Phase IV (KMG-IV): sequencing the most valuable type-strain genomes for metagenomic binning, comparative biology and taxonomic classification.</title>
        <authorList>
            <person name="Goeker M."/>
        </authorList>
    </citation>
    <scope>NUCLEOTIDE SEQUENCE [LARGE SCALE GENOMIC DNA]</scope>
    <source>
        <strain evidence="2 3">DSM 4737</strain>
    </source>
</reference>
<evidence type="ECO:0000256" key="1">
    <source>
        <dbReference type="SAM" id="Phobius"/>
    </source>
</evidence>
<keyword evidence="1" id="KW-0812">Transmembrane</keyword>
<keyword evidence="1" id="KW-0472">Membrane</keyword>
<sequence length="121" mass="13099">MSGAETVVAASIRAEKRLVEALRDAGAFSAEAAIALQHGRFMQQGALRRLLRHGAIHEVQHARYWLNESAYQTLRKHRRGRIGLIVLGLLAALIIASIGVARAEAQIALSPSKITPSSRAI</sequence>
<organism evidence="2 3">
    <name type="scientific">Brevundimonas variabilis</name>
    <dbReference type="NCBI Taxonomy" id="74312"/>
    <lineage>
        <taxon>Bacteria</taxon>
        <taxon>Pseudomonadati</taxon>
        <taxon>Pseudomonadota</taxon>
        <taxon>Alphaproteobacteria</taxon>
        <taxon>Caulobacterales</taxon>
        <taxon>Caulobacteraceae</taxon>
        <taxon>Brevundimonas</taxon>
    </lineage>
</organism>
<keyword evidence="3" id="KW-1185">Reference proteome</keyword>
<proteinExistence type="predicted"/>
<dbReference type="EMBL" id="JACHOR010000001">
    <property type="protein sequence ID" value="MBB5744473.1"/>
    <property type="molecule type" value="Genomic_DNA"/>
</dbReference>
<name>A0A7W9CF31_9CAUL</name>
<accession>A0A7W9CF31</accession>
<comment type="caution">
    <text evidence="2">The sequence shown here is derived from an EMBL/GenBank/DDBJ whole genome shotgun (WGS) entry which is preliminary data.</text>
</comment>
<evidence type="ECO:0000313" key="3">
    <source>
        <dbReference type="Proteomes" id="UP000545037"/>
    </source>
</evidence>
<gene>
    <name evidence="2" type="ORF">GGR13_000045</name>
</gene>
<protein>
    <submittedName>
        <fullName evidence="2">Uncharacterized protein</fullName>
    </submittedName>
</protein>
<dbReference type="Proteomes" id="UP000545037">
    <property type="component" value="Unassembled WGS sequence"/>
</dbReference>
<evidence type="ECO:0000313" key="2">
    <source>
        <dbReference type="EMBL" id="MBB5744473.1"/>
    </source>
</evidence>
<keyword evidence="1" id="KW-1133">Transmembrane helix</keyword>